<dbReference type="EMBL" id="CP036425">
    <property type="protein sequence ID" value="QDU33696.1"/>
    <property type="molecule type" value="Genomic_DNA"/>
</dbReference>
<keyword evidence="2" id="KW-1185">Reference proteome</keyword>
<evidence type="ECO:0000313" key="2">
    <source>
        <dbReference type="Proteomes" id="UP000317369"/>
    </source>
</evidence>
<accession>A0A517YTZ6</accession>
<dbReference type="RefSeq" id="WP_145076938.1">
    <property type="nucleotide sequence ID" value="NZ_CP036425.1"/>
</dbReference>
<evidence type="ECO:0000313" key="1">
    <source>
        <dbReference type="EMBL" id="QDU33696.1"/>
    </source>
</evidence>
<dbReference type="Pfam" id="PF22752">
    <property type="entry name" value="DUF488-N3i"/>
    <property type="match status" value="1"/>
</dbReference>
<name>A0A517YTZ6_9BACT</name>
<dbReference type="OrthoDB" id="9790745at2"/>
<sequence length="117" mass="13628">MLEIAIKRIYDPPAPDDGFRVLIDRLWPRGVSRDAAKLNAWVKELAPSTQLRKWFNHEPEKFASFAKRYTLELEHKEVDAQLLMNKAEPYKVLTLVYGAKDEIHNHANVLQDFLVNL</sequence>
<proteinExistence type="predicted"/>
<gene>
    <name evidence="1" type="ORF">KS4_17520</name>
</gene>
<dbReference type="KEGG" id="pcor:KS4_17520"/>
<dbReference type="InterPro" id="IPR052552">
    <property type="entry name" value="YeaO-like"/>
</dbReference>
<protein>
    <recommendedName>
        <fullName evidence="3">DUF488 domain-containing protein</fullName>
    </recommendedName>
</protein>
<evidence type="ECO:0008006" key="3">
    <source>
        <dbReference type="Google" id="ProtNLM"/>
    </source>
</evidence>
<dbReference type="PANTHER" id="PTHR36849:SF1">
    <property type="entry name" value="CYTOPLASMIC PROTEIN"/>
    <property type="match status" value="1"/>
</dbReference>
<dbReference type="AlphaFoldDB" id="A0A517YTZ6"/>
<reference evidence="1 2" key="1">
    <citation type="submission" date="2019-02" db="EMBL/GenBank/DDBJ databases">
        <title>Deep-cultivation of Planctomycetes and their phenomic and genomic characterization uncovers novel biology.</title>
        <authorList>
            <person name="Wiegand S."/>
            <person name="Jogler M."/>
            <person name="Boedeker C."/>
            <person name="Pinto D."/>
            <person name="Vollmers J."/>
            <person name="Rivas-Marin E."/>
            <person name="Kohn T."/>
            <person name="Peeters S.H."/>
            <person name="Heuer A."/>
            <person name="Rast P."/>
            <person name="Oberbeckmann S."/>
            <person name="Bunk B."/>
            <person name="Jeske O."/>
            <person name="Meyerdierks A."/>
            <person name="Storesund J.E."/>
            <person name="Kallscheuer N."/>
            <person name="Luecker S."/>
            <person name="Lage O.M."/>
            <person name="Pohl T."/>
            <person name="Merkel B.J."/>
            <person name="Hornburger P."/>
            <person name="Mueller R.-W."/>
            <person name="Bruemmer F."/>
            <person name="Labrenz M."/>
            <person name="Spormann A.M."/>
            <person name="Op den Camp H."/>
            <person name="Overmann J."/>
            <person name="Amann R."/>
            <person name="Jetten M.S.M."/>
            <person name="Mascher T."/>
            <person name="Medema M.H."/>
            <person name="Devos D.P."/>
            <person name="Kaster A.-K."/>
            <person name="Ovreas L."/>
            <person name="Rohde M."/>
            <person name="Galperin M.Y."/>
            <person name="Jogler C."/>
        </authorList>
    </citation>
    <scope>NUCLEOTIDE SEQUENCE [LARGE SCALE GENOMIC DNA]</scope>
    <source>
        <strain evidence="1 2">KS4</strain>
    </source>
</reference>
<dbReference type="PANTHER" id="PTHR36849">
    <property type="entry name" value="CYTOPLASMIC PROTEIN-RELATED"/>
    <property type="match status" value="1"/>
</dbReference>
<organism evidence="1 2">
    <name type="scientific">Poriferisphaera corsica</name>
    <dbReference type="NCBI Taxonomy" id="2528020"/>
    <lineage>
        <taxon>Bacteria</taxon>
        <taxon>Pseudomonadati</taxon>
        <taxon>Planctomycetota</taxon>
        <taxon>Phycisphaerae</taxon>
        <taxon>Phycisphaerales</taxon>
        <taxon>Phycisphaeraceae</taxon>
        <taxon>Poriferisphaera</taxon>
    </lineage>
</organism>
<dbReference type="Proteomes" id="UP000317369">
    <property type="component" value="Chromosome"/>
</dbReference>